<dbReference type="SUPFAM" id="SSF48452">
    <property type="entry name" value="TPR-like"/>
    <property type="match status" value="1"/>
</dbReference>
<dbReference type="Proteomes" id="UP000546970">
    <property type="component" value="Unassembled WGS sequence"/>
</dbReference>
<gene>
    <name evidence="1" type="ORF">HF320_01815</name>
</gene>
<dbReference type="Gene3D" id="1.25.40.10">
    <property type="entry name" value="Tetratricopeptide repeat domain"/>
    <property type="match status" value="1"/>
</dbReference>
<comment type="caution">
    <text evidence="1">The sequence shown here is derived from an EMBL/GenBank/DDBJ whole genome shotgun (WGS) entry which is preliminary data.</text>
</comment>
<keyword evidence="2" id="KW-1185">Reference proteome</keyword>
<name>A0A7X9UAV6_9ACTN</name>
<dbReference type="AlphaFoldDB" id="A0A7X9UAV6"/>
<evidence type="ECO:0000313" key="2">
    <source>
        <dbReference type="Proteomes" id="UP000546970"/>
    </source>
</evidence>
<dbReference type="EMBL" id="JABBCP010000001">
    <property type="protein sequence ID" value="NMF55072.1"/>
    <property type="molecule type" value="Genomic_DNA"/>
</dbReference>
<evidence type="ECO:0000313" key="1">
    <source>
        <dbReference type="EMBL" id="NMF55072.1"/>
    </source>
</evidence>
<organism evidence="1 2">
    <name type="scientific">Collinsella acetigenes</name>
    <dbReference type="NCBI Taxonomy" id="2713419"/>
    <lineage>
        <taxon>Bacteria</taxon>
        <taxon>Bacillati</taxon>
        <taxon>Actinomycetota</taxon>
        <taxon>Coriobacteriia</taxon>
        <taxon>Coriobacteriales</taxon>
        <taxon>Coriobacteriaceae</taxon>
        <taxon>Collinsella</taxon>
    </lineage>
</organism>
<reference evidence="1 2" key="1">
    <citation type="submission" date="2020-04" db="EMBL/GenBank/DDBJ databases">
        <title>Collinsella sp. KGMB02528 nov., an anaerobic actinobacterium isolated from human feces.</title>
        <authorList>
            <person name="Han K.-I."/>
            <person name="Eom M.K."/>
            <person name="Kim J.-S."/>
            <person name="Lee K.C."/>
            <person name="Suh M.K."/>
            <person name="Park S.-H."/>
            <person name="Lee J.H."/>
            <person name="Kang S.W."/>
            <person name="Park J.-E."/>
            <person name="Oh B.S."/>
            <person name="Yu S.Y."/>
            <person name="Choi S.-H."/>
            <person name="Lee D.H."/>
            <person name="Yoon H."/>
            <person name="Kim B.-Y."/>
            <person name="Lee J.H."/>
            <person name="Lee J.-S."/>
        </authorList>
    </citation>
    <scope>NUCLEOTIDE SEQUENCE [LARGE SCALE GENOMIC DNA]</scope>
    <source>
        <strain evidence="1 2">KGMB02528</strain>
    </source>
</reference>
<evidence type="ECO:0008006" key="3">
    <source>
        <dbReference type="Google" id="ProtNLM"/>
    </source>
</evidence>
<dbReference type="RefSeq" id="WP_169276806.1">
    <property type="nucleotide sequence ID" value="NZ_JABBCP010000001.1"/>
</dbReference>
<proteinExistence type="predicted"/>
<protein>
    <recommendedName>
        <fullName evidence="3">Tetratricopeptide repeat protein</fullName>
    </recommendedName>
</protein>
<sequence>MAFDPIQEDCLRLILELLRREHIYPLDNAAVIERGMTQYQRDPDALVKTDRDRSFHLVAKAAELADYRVPFLTDEDQINKEDDRAEAILREAVELDPKNWDARRMLTAICANSNDEYVSYLLDNRAAVEHDIEELVESADNPYDEEYAQDLGKRPYLRWLAALSSRALIAGQYKLSLDAARDLLEIAPDDPADVRYTAMLALAKLECDIADLKAFKAEHPRAFAASPIQPRRPDRSEPRQDAWSLLAQINVLYRAFDFEGASHVLRLLLRTYPHTSQALFYQAEFPDGLYARVNVMPGSQDELILAISEATPLLQEGLGAPENAGFAVWLANHELVQSALDEDVAQLSAMVNAARKRGNN</sequence>
<accession>A0A7X9UAV6</accession>
<dbReference type="InterPro" id="IPR011990">
    <property type="entry name" value="TPR-like_helical_dom_sf"/>
</dbReference>